<dbReference type="CTD" id="336695"/>
<evidence type="ECO:0000256" key="3">
    <source>
        <dbReference type="PROSITE-ProRule" id="PRU00192"/>
    </source>
</evidence>
<evidence type="ECO:0000256" key="2">
    <source>
        <dbReference type="ARBA" id="ARBA00022553"/>
    </source>
</evidence>
<dbReference type="Pfam" id="PF12485">
    <property type="entry name" value="SPIDER"/>
    <property type="match status" value="1"/>
</dbReference>
<dbReference type="InterPro" id="IPR051725">
    <property type="entry name" value="SAM-SH3_domain_protein"/>
</dbReference>
<dbReference type="SUPFAM" id="SSF47769">
    <property type="entry name" value="SAM/Pointed domain"/>
    <property type="match status" value="1"/>
</dbReference>
<keyword evidence="1 3" id="KW-0728">SH3 domain</keyword>
<feature type="region of interest" description="Disordered" evidence="4">
    <location>
        <begin position="319"/>
        <end position="395"/>
    </location>
</feature>
<dbReference type="InterPro" id="IPR013761">
    <property type="entry name" value="SAM/pointed_sf"/>
</dbReference>
<feature type="compositionally biased region" description="Basic and acidic residues" evidence="4">
    <location>
        <begin position="339"/>
        <end position="351"/>
    </location>
</feature>
<organism evidence="6">
    <name type="scientific">Callorhinchus milii</name>
    <name type="common">Ghost shark</name>
    <dbReference type="NCBI Taxonomy" id="7868"/>
    <lineage>
        <taxon>Eukaryota</taxon>
        <taxon>Metazoa</taxon>
        <taxon>Chordata</taxon>
        <taxon>Craniata</taxon>
        <taxon>Vertebrata</taxon>
        <taxon>Chondrichthyes</taxon>
        <taxon>Holocephali</taxon>
        <taxon>Chimaeriformes</taxon>
        <taxon>Callorhinchidae</taxon>
        <taxon>Callorhinchus</taxon>
    </lineage>
</organism>
<evidence type="ECO:0000256" key="4">
    <source>
        <dbReference type="SAM" id="MobiDB-lite"/>
    </source>
</evidence>
<dbReference type="PROSITE" id="PS50002">
    <property type="entry name" value="SH3"/>
    <property type="match status" value="1"/>
</dbReference>
<dbReference type="SMART" id="SM00454">
    <property type="entry name" value="SAM"/>
    <property type="match status" value="1"/>
</dbReference>
<dbReference type="KEGG" id="cmk:103186736"/>
<feature type="region of interest" description="Disordered" evidence="4">
    <location>
        <begin position="101"/>
        <end position="124"/>
    </location>
</feature>
<dbReference type="InterPro" id="IPR036028">
    <property type="entry name" value="SH3-like_dom_sf"/>
</dbReference>
<dbReference type="Gene3D" id="1.10.150.50">
    <property type="entry name" value="Transcription Factor, Ets-1"/>
    <property type="match status" value="1"/>
</dbReference>
<reference evidence="6" key="1">
    <citation type="journal article" date="2014" name="Nature">
        <title>Elephant shark genome provides unique insights into gnathostome evolution.</title>
        <authorList>
            <consortium name="International Elephant Shark Genome Sequencing Consortium"/>
            <person name="Venkatesh B."/>
            <person name="Lee A.P."/>
            <person name="Ravi V."/>
            <person name="Maurya A.K."/>
            <person name="Lian M.M."/>
            <person name="Swann J.B."/>
            <person name="Ohta Y."/>
            <person name="Flajnik M.F."/>
            <person name="Sutoh Y."/>
            <person name="Kasahara M."/>
            <person name="Hoon S."/>
            <person name="Gangu V."/>
            <person name="Roy S.W."/>
            <person name="Irimia M."/>
            <person name="Korzh V."/>
            <person name="Kondrychyn I."/>
            <person name="Lim Z.W."/>
            <person name="Tay B.H."/>
            <person name="Tohari S."/>
            <person name="Kong K.W."/>
            <person name="Ho S."/>
            <person name="Lorente-Galdos B."/>
            <person name="Quilez J."/>
            <person name="Marques-Bonet T."/>
            <person name="Raney B.J."/>
            <person name="Ingham P.W."/>
            <person name="Tay A."/>
            <person name="Hillier L.W."/>
            <person name="Minx P."/>
            <person name="Boehm T."/>
            <person name="Wilson R.K."/>
            <person name="Brenner S."/>
            <person name="Warren W.C."/>
        </authorList>
    </citation>
    <scope>NUCLEOTIDE SEQUENCE</scope>
    <source>
        <tissue evidence="6">Spleen</tissue>
    </source>
</reference>
<dbReference type="GeneID" id="103186736"/>
<feature type="compositionally biased region" description="Basic and acidic residues" evidence="4">
    <location>
        <begin position="113"/>
        <end position="122"/>
    </location>
</feature>
<feature type="region of interest" description="Disordered" evidence="4">
    <location>
        <begin position="1"/>
        <end position="74"/>
    </location>
</feature>
<dbReference type="InterPro" id="IPR021090">
    <property type="entry name" value="SPIDER"/>
</dbReference>
<dbReference type="CDD" id="cd09493">
    <property type="entry name" value="SAM_SASH-like"/>
    <property type="match status" value="1"/>
</dbReference>
<dbReference type="PANTHER" id="PTHR12301:SF4">
    <property type="entry name" value="SAM DOMAIN-CONTAINING PROTEIN SAMSN-1"/>
    <property type="match status" value="1"/>
</dbReference>
<sequence>MIRRKASNVSDREKHQKPKRASSFGTFDRFRHQPHSIKPEETVESSASEAEHGAELSGELNLAKSGHNGSGLGKTMRAISKTMKKKMARKYIKALSEEMYEGPEGEHSGQALGEHEPVEGAHGEGMCLTSCESVESLYSLNSGQSSSTGGITSGSDAASNRDSIRLEEEPPLYAGPFCGRAKVHTDFTPSPYDTDSFKLKKGDVIEIISKPTMGTWTGMLNNKVGNFKFIYVDILPDEVTAPKKIRARRKSKRVKPTTLQELLERIHLQDLHSTLLLNGYQTLDDFKDLKESHLIELNITDPDHRARLLIAADLLSECDAEDGEEEKSHETSESQPSDLKLDQPHLTECPRDSGCYITSENSDNGKDDMDSEHLPEMVESLSLSGLSGAEGLESS</sequence>
<feature type="domain" description="SH3" evidence="5">
    <location>
        <begin position="176"/>
        <end position="237"/>
    </location>
</feature>
<dbReference type="SUPFAM" id="SSF50044">
    <property type="entry name" value="SH3-domain"/>
    <property type="match status" value="1"/>
</dbReference>
<dbReference type="InterPro" id="IPR001452">
    <property type="entry name" value="SH3_domain"/>
</dbReference>
<dbReference type="InterPro" id="IPR001660">
    <property type="entry name" value="SAM"/>
</dbReference>
<dbReference type="Pfam" id="PF00536">
    <property type="entry name" value="SAM_1"/>
    <property type="match status" value="1"/>
</dbReference>
<feature type="region of interest" description="Disordered" evidence="4">
    <location>
        <begin position="142"/>
        <end position="161"/>
    </location>
</feature>
<evidence type="ECO:0000259" key="5">
    <source>
        <dbReference type="PROSITE" id="PS50002"/>
    </source>
</evidence>
<dbReference type="Gene3D" id="2.30.30.40">
    <property type="entry name" value="SH3 Domains"/>
    <property type="match status" value="1"/>
</dbReference>
<feature type="compositionally biased region" description="Low complexity" evidence="4">
    <location>
        <begin position="142"/>
        <end position="155"/>
    </location>
</feature>
<keyword evidence="2" id="KW-0597">Phosphoprotein</keyword>
<feature type="compositionally biased region" description="Basic and acidic residues" evidence="4">
    <location>
        <begin position="363"/>
        <end position="376"/>
    </location>
</feature>
<dbReference type="RefSeq" id="XP_042190541.1">
    <property type="nucleotide sequence ID" value="XM_042334607.1"/>
</dbReference>
<accession>V9KHB7</accession>
<dbReference type="EMBL" id="JW864791">
    <property type="protein sequence ID" value="AFO97308.1"/>
    <property type="molecule type" value="mRNA"/>
</dbReference>
<dbReference type="PANTHER" id="PTHR12301">
    <property type="entry name" value="SAM-DOMAIN, SH3 AND NUCLEAR LOCALIZATION SIGNALS PROTEIN RELATED"/>
    <property type="match status" value="1"/>
</dbReference>
<feature type="compositionally biased region" description="Low complexity" evidence="4">
    <location>
        <begin position="379"/>
        <end position="395"/>
    </location>
</feature>
<protein>
    <submittedName>
        <fullName evidence="6">SAM domain-containing protein SAMSN-1</fullName>
    </submittedName>
</protein>
<proteinExistence type="evidence at transcript level"/>
<evidence type="ECO:0000256" key="1">
    <source>
        <dbReference type="ARBA" id="ARBA00022443"/>
    </source>
</evidence>
<dbReference type="AlphaFoldDB" id="V9KHB7"/>
<dbReference type="CDD" id="cd11822">
    <property type="entry name" value="SH3_SASH_like"/>
    <property type="match status" value="1"/>
</dbReference>
<evidence type="ECO:0000313" key="6">
    <source>
        <dbReference type="EMBL" id="AFO97308.1"/>
    </source>
</evidence>
<dbReference type="OrthoDB" id="10047268at2759"/>
<dbReference type="FunFam" id="2.30.30.40:FF:000021">
    <property type="entry name" value="Putative sam and sh3 domain-containing protein 1"/>
    <property type="match status" value="1"/>
</dbReference>
<name>V9KHB7_CALMI</name>